<dbReference type="RefSeq" id="WP_221872919.1">
    <property type="nucleotide sequence ID" value="NZ_JACWFH010000008.1"/>
</dbReference>
<proteinExistence type="predicted"/>
<protein>
    <submittedName>
        <fullName evidence="1">Uncharacterized protein</fullName>
    </submittedName>
</protein>
<reference evidence="1 2" key="1">
    <citation type="submission" date="2020-07" db="EMBL/GenBank/DDBJ databases">
        <title>Fungal Genomes of the International Space Station.</title>
        <authorList>
            <person name="Seuylemezian A."/>
            <person name="Singh N.K."/>
            <person name="Wood J."/>
            <person name="Venkateswaran K."/>
        </authorList>
    </citation>
    <scope>NUCLEOTIDE SEQUENCE [LARGE SCALE GENOMIC DNA]</scope>
    <source>
        <strain evidence="1 2">PL-B2</strain>
    </source>
</reference>
<organism evidence="1 2">
    <name type="scientific">Mesobacillus maritimus</name>
    <dbReference type="NCBI Taxonomy" id="1643336"/>
    <lineage>
        <taxon>Bacteria</taxon>
        <taxon>Bacillati</taxon>
        <taxon>Bacillota</taxon>
        <taxon>Bacilli</taxon>
        <taxon>Bacillales</taxon>
        <taxon>Bacillaceae</taxon>
        <taxon>Mesobacillus</taxon>
    </lineage>
</organism>
<name>A0ABS7K3M2_9BACI</name>
<sequence length="60" mass="6489">MKKNSSAEQHTSAEPPNEKFRAGIFILRPNGSLAGAMVGSPKVLKNIAPIWGFFLFATLT</sequence>
<comment type="caution">
    <text evidence="1">The sequence shown here is derived from an EMBL/GenBank/DDBJ whole genome shotgun (WGS) entry which is preliminary data.</text>
</comment>
<evidence type="ECO:0000313" key="1">
    <source>
        <dbReference type="EMBL" id="MBY0096788.1"/>
    </source>
</evidence>
<keyword evidence="2" id="KW-1185">Reference proteome</keyword>
<dbReference type="Proteomes" id="UP000769780">
    <property type="component" value="Unassembled WGS sequence"/>
</dbReference>
<evidence type="ECO:0000313" key="2">
    <source>
        <dbReference type="Proteomes" id="UP000769780"/>
    </source>
</evidence>
<accession>A0ABS7K3M2</accession>
<dbReference type="EMBL" id="JACWFH010000008">
    <property type="protein sequence ID" value="MBY0096788.1"/>
    <property type="molecule type" value="Genomic_DNA"/>
</dbReference>
<gene>
    <name evidence="1" type="ORF">H0185_08195</name>
</gene>